<dbReference type="Pfam" id="PF00106">
    <property type="entry name" value="adh_short"/>
    <property type="match status" value="1"/>
</dbReference>
<dbReference type="InterPro" id="IPR002347">
    <property type="entry name" value="SDR_fam"/>
</dbReference>
<keyword evidence="3" id="KW-0472">Membrane</keyword>
<evidence type="ECO:0000259" key="4">
    <source>
        <dbReference type="SMART" id="SM00822"/>
    </source>
</evidence>
<dbReference type="SUPFAM" id="SSF51735">
    <property type="entry name" value="NAD(P)-binding Rossmann-fold domains"/>
    <property type="match status" value="1"/>
</dbReference>
<keyword evidence="3" id="KW-0812">Transmembrane</keyword>
<evidence type="ECO:0000313" key="6">
    <source>
        <dbReference type="Proteomes" id="UP000235965"/>
    </source>
</evidence>
<evidence type="ECO:0000256" key="2">
    <source>
        <dbReference type="RuleBase" id="RU000363"/>
    </source>
</evidence>
<evidence type="ECO:0000256" key="1">
    <source>
        <dbReference type="ARBA" id="ARBA00023002"/>
    </source>
</evidence>
<comment type="similarity">
    <text evidence="2">Belongs to the short-chain dehydrogenases/reductases (SDR) family.</text>
</comment>
<organism evidence="5 6">
    <name type="scientific">Cryptotermes secundus</name>
    <dbReference type="NCBI Taxonomy" id="105785"/>
    <lineage>
        <taxon>Eukaryota</taxon>
        <taxon>Metazoa</taxon>
        <taxon>Ecdysozoa</taxon>
        <taxon>Arthropoda</taxon>
        <taxon>Hexapoda</taxon>
        <taxon>Insecta</taxon>
        <taxon>Pterygota</taxon>
        <taxon>Neoptera</taxon>
        <taxon>Polyneoptera</taxon>
        <taxon>Dictyoptera</taxon>
        <taxon>Blattodea</taxon>
        <taxon>Blattoidea</taxon>
        <taxon>Termitoidae</taxon>
        <taxon>Kalotermitidae</taxon>
        <taxon>Cryptotermitinae</taxon>
        <taxon>Cryptotermes</taxon>
    </lineage>
</organism>
<dbReference type="GO" id="GO:0006629">
    <property type="term" value="P:lipid metabolic process"/>
    <property type="evidence" value="ECO:0007669"/>
    <property type="project" value="UniProtKB-ARBA"/>
</dbReference>
<gene>
    <name evidence="5" type="ORF">B7P43_G03779</name>
</gene>
<keyword evidence="3" id="KW-1133">Transmembrane helix</keyword>
<dbReference type="Proteomes" id="UP000235965">
    <property type="component" value="Unassembled WGS sequence"/>
</dbReference>
<feature type="transmembrane region" description="Helical" evidence="3">
    <location>
        <begin position="6"/>
        <end position="25"/>
    </location>
</feature>
<dbReference type="PANTHER" id="PTHR44269:SF1">
    <property type="entry name" value="DEHYDROGENASE_REDUCTASE SDR FAMILY MEMBER 7"/>
    <property type="match status" value="1"/>
</dbReference>
<dbReference type="STRING" id="105785.A0A2J7R1R1"/>
<protein>
    <recommendedName>
        <fullName evidence="4">Ketoreductase domain-containing protein</fullName>
    </recommendedName>
</protein>
<dbReference type="PRINTS" id="PR00080">
    <property type="entry name" value="SDRFAMILY"/>
</dbReference>
<dbReference type="GO" id="GO:0016491">
    <property type="term" value="F:oxidoreductase activity"/>
    <property type="evidence" value="ECO:0007669"/>
    <property type="project" value="UniProtKB-KW"/>
</dbReference>
<dbReference type="InterPro" id="IPR057326">
    <property type="entry name" value="KR_dom"/>
</dbReference>
<evidence type="ECO:0000256" key="3">
    <source>
        <dbReference type="SAM" id="Phobius"/>
    </source>
</evidence>
<feature type="domain" description="Ketoreductase" evidence="4">
    <location>
        <begin position="47"/>
        <end position="236"/>
    </location>
</feature>
<dbReference type="PROSITE" id="PS00061">
    <property type="entry name" value="ADH_SHORT"/>
    <property type="match status" value="1"/>
</dbReference>
<dbReference type="InterPro" id="IPR053011">
    <property type="entry name" value="SDR_family_member_7"/>
</dbReference>
<keyword evidence="1" id="KW-0560">Oxidoreductase</keyword>
<dbReference type="PANTHER" id="PTHR44269">
    <property type="entry name" value="DEHYDROGENASE/REDUCTASE SDR FAMILY MEMBER 7-RELATED"/>
    <property type="match status" value="1"/>
</dbReference>
<keyword evidence="6" id="KW-1185">Reference proteome</keyword>
<evidence type="ECO:0000313" key="5">
    <source>
        <dbReference type="EMBL" id="PNF34767.1"/>
    </source>
</evidence>
<dbReference type="FunCoup" id="A0A2J7R1R1">
    <property type="interactions" value="180"/>
</dbReference>
<dbReference type="EMBL" id="NEVH01008202">
    <property type="protein sequence ID" value="PNF34767.1"/>
    <property type="molecule type" value="Genomic_DNA"/>
</dbReference>
<dbReference type="InterPro" id="IPR020904">
    <property type="entry name" value="Sc_DH/Rdtase_CS"/>
</dbReference>
<name>A0A2J7R1R1_9NEOP</name>
<dbReference type="InParanoid" id="A0A2J7R1R1"/>
<comment type="caution">
    <text evidence="5">The sequence shown here is derived from an EMBL/GenBank/DDBJ whole genome shotgun (WGS) entry which is preliminary data.</text>
</comment>
<dbReference type="SMART" id="SM00822">
    <property type="entry name" value="PKS_KR"/>
    <property type="match status" value="1"/>
</dbReference>
<dbReference type="Gene3D" id="3.40.50.720">
    <property type="entry name" value="NAD(P)-binding Rossmann-like Domain"/>
    <property type="match status" value="1"/>
</dbReference>
<dbReference type="PRINTS" id="PR00081">
    <property type="entry name" value="GDHRDH"/>
</dbReference>
<feature type="transmembrane region" description="Helical" evidence="3">
    <location>
        <begin position="295"/>
        <end position="315"/>
    </location>
</feature>
<proteinExistence type="inferred from homology"/>
<dbReference type="InterPro" id="IPR036291">
    <property type="entry name" value="NAD(P)-bd_dom_sf"/>
</dbReference>
<accession>A0A2J7R1R1</accession>
<sequence>MNVCAWIVTMIVICIIVYIIALLLVDCDLSLAWATKVGKPIDTLCGKVVWITGASSGIGEHIALAFARGGAKLVLSARRLNELERVQSNCLRIGKNLTERDVLVMPMDVTAVDQMEFHFQQVLEHFGKLDILVNNAGRSQRAEWEDIELGVDREMFDLNVFGVVALSRIAVRYFQRKSEGHIVVTSSLAGVKAVPFSGSYTGAKHAIHGYFDALRIEKLASNIAVTLLCPGPVHSNFLAESFTDRAGEKFGQAVEATDRRMTAERCGYLCAVAIANKLEEAWMALFPIIPLYYIFVYYPNITSLFVHYLGARFFLKMRDTKVRKEMRTV</sequence>
<reference evidence="5 6" key="1">
    <citation type="submission" date="2017-12" db="EMBL/GenBank/DDBJ databases">
        <title>Hemimetabolous genomes reveal molecular basis of termite eusociality.</title>
        <authorList>
            <person name="Harrison M.C."/>
            <person name="Jongepier E."/>
            <person name="Robertson H.M."/>
            <person name="Arning N."/>
            <person name="Bitard-Feildel T."/>
            <person name="Chao H."/>
            <person name="Childers C.P."/>
            <person name="Dinh H."/>
            <person name="Doddapaneni H."/>
            <person name="Dugan S."/>
            <person name="Gowin J."/>
            <person name="Greiner C."/>
            <person name="Han Y."/>
            <person name="Hu H."/>
            <person name="Hughes D.S.T."/>
            <person name="Huylmans A.-K."/>
            <person name="Kemena C."/>
            <person name="Kremer L.P.M."/>
            <person name="Lee S.L."/>
            <person name="Lopez-Ezquerra A."/>
            <person name="Mallet L."/>
            <person name="Monroy-Kuhn J.M."/>
            <person name="Moser A."/>
            <person name="Murali S.C."/>
            <person name="Muzny D.M."/>
            <person name="Otani S."/>
            <person name="Piulachs M.-D."/>
            <person name="Poelchau M."/>
            <person name="Qu J."/>
            <person name="Schaub F."/>
            <person name="Wada-Katsumata A."/>
            <person name="Worley K.C."/>
            <person name="Xie Q."/>
            <person name="Ylla G."/>
            <person name="Poulsen M."/>
            <person name="Gibbs R.A."/>
            <person name="Schal C."/>
            <person name="Richards S."/>
            <person name="Belles X."/>
            <person name="Korb J."/>
            <person name="Bornberg-Bauer E."/>
        </authorList>
    </citation>
    <scope>NUCLEOTIDE SEQUENCE [LARGE SCALE GENOMIC DNA]</scope>
    <source>
        <tissue evidence="5">Whole body</tissue>
    </source>
</reference>
<dbReference type="OrthoDB" id="47007at2759"/>
<dbReference type="AlphaFoldDB" id="A0A2J7R1R1"/>